<dbReference type="Proteomes" id="UP001477870">
    <property type="component" value="Unassembled WGS sequence"/>
</dbReference>
<evidence type="ECO:0000256" key="2">
    <source>
        <dbReference type="ARBA" id="ARBA00007970"/>
    </source>
</evidence>
<dbReference type="GO" id="GO:0008483">
    <property type="term" value="F:transaminase activity"/>
    <property type="evidence" value="ECO:0007669"/>
    <property type="project" value="UniProtKB-KW"/>
</dbReference>
<evidence type="ECO:0000313" key="10">
    <source>
        <dbReference type="Proteomes" id="UP001477870"/>
    </source>
</evidence>
<dbReference type="PANTHER" id="PTHR43643">
    <property type="entry name" value="HISTIDINOL-PHOSPHATE AMINOTRANSFERASE 2"/>
    <property type="match status" value="1"/>
</dbReference>
<evidence type="ECO:0000259" key="8">
    <source>
        <dbReference type="Pfam" id="PF00155"/>
    </source>
</evidence>
<dbReference type="Pfam" id="PF00155">
    <property type="entry name" value="Aminotran_1_2"/>
    <property type="match status" value="1"/>
</dbReference>
<evidence type="ECO:0000256" key="7">
    <source>
        <dbReference type="RuleBase" id="RU003693"/>
    </source>
</evidence>
<keyword evidence="10" id="KW-1185">Reference proteome</keyword>
<dbReference type="InterPro" id="IPR050106">
    <property type="entry name" value="HistidinolP_aminotransfase"/>
</dbReference>
<keyword evidence="3 9" id="KW-0032">Aminotransferase</keyword>
<keyword evidence="5 7" id="KW-0663">Pyridoxal phosphate</keyword>
<comment type="cofactor">
    <cofactor evidence="1 7">
        <name>pyridoxal 5'-phosphate</name>
        <dbReference type="ChEBI" id="CHEBI:597326"/>
    </cofactor>
</comment>
<dbReference type="Gene3D" id="3.40.640.10">
    <property type="entry name" value="Type I PLP-dependent aspartate aminotransferase-like (Major domain)"/>
    <property type="match status" value="1"/>
</dbReference>
<dbReference type="PROSITE" id="PS00599">
    <property type="entry name" value="AA_TRANSFER_CLASS_2"/>
    <property type="match status" value="1"/>
</dbReference>
<dbReference type="InterPro" id="IPR015424">
    <property type="entry name" value="PyrdxlP-dep_Trfase"/>
</dbReference>
<gene>
    <name evidence="9" type="ORF">WNY59_12480</name>
</gene>
<dbReference type="InterPro" id="IPR015421">
    <property type="entry name" value="PyrdxlP-dep_Trfase_major"/>
</dbReference>
<evidence type="ECO:0000313" key="9">
    <source>
        <dbReference type="EMBL" id="MEM5502403.1"/>
    </source>
</evidence>
<dbReference type="NCBIfam" id="NF006014">
    <property type="entry name" value="PRK08153.1"/>
    <property type="match status" value="1"/>
</dbReference>
<reference evidence="9 10" key="1">
    <citation type="submission" date="2024-03" db="EMBL/GenBank/DDBJ databases">
        <title>Community enrichment and isolation of bacterial strains for fucoidan degradation.</title>
        <authorList>
            <person name="Sichert A."/>
        </authorList>
    </citation>
    <scope>NUCLEOTIDE SEQUENCE [LARGE SCALE GENOMIC DNA]</scope>
    <source>
        <strain evidence="9 10">AS62</strain>
    </source>
</reference>
<keyword evidence="4" id="KW-0808">Transferase</keyword>
<comment type="similarity">
    <text evidence="2">Belongs to the class-II pyridoxal-phosphate-dependent aminotransferase family. Histidinol-phosphate aminotransferase subfamily.</text>
</comment>
<evidence type="ECO:0000256" key="6">
    <source>
        <dbReference type="ARBA" id="ARBA00029440"/>
    </source>
</evidence>
<sequence>MTIKIDAHIQALPATIPFVAPERTERESGNQFVARLGANENNLGCSPNAIEAMARIASQSVGQYADPENFSLRRALCQHLGIEMNNVVIGSGIDGLLGLIVRIFSSPKDTILTSAGAYPTFNYHVAAYDRTLLTVPYRDDHEDLDALAQEAQKTRPAIVYVSNPDNPMGTWWPAKDIENFINKIPEDTLIILDEAYGETAPEGTLPAIDCTRANLLRVRTFSKAYGIAGLRCGYAIGNSALILPFEKIRNHFGINIMAQAASEAALKDQEWLMQTLETNAQARDRLSAIAIENGLKPIKSATNFVTIDCGQDGAYAMQVLKGLMERRIFVRKPMAPVLDRCIRVSTGKDEEINQFSTALAAVLKDLQ</sequence>
<dbReference type="Gene3D" id="3.90.1150.10">
    <property type="entry name" value="Aspartate Aminotransferase, domain 1"/>
    <property type="match status" value="1"/>
</dbReference>
<dbReference type="CDD" id="cd00609">
    <property type="entry name" value="AAT_like"/>
    <property type="match status" value="1"/>
</dbReference>
<evidence type="ECO:0000256" key="4">
    <source>
        <dbReference type="ARBA" id="ARBA00022679"/>
    </source>
</evidence>
<evidence type="ECO:0000256" key="5">
    <source>
        <dbReference type="ARBA" id="ARBA00022898"/>
    </source>
</evidence>
<dbReference type="RefSeq" id="WP_342848721.1">
    <property type="nucleotide sequence ID" value="NZ_JBBMQO010000006.1"/>
</dbReference>
<protein>
    <submittedName>
        <fullName evidence="9">Pyridoxal phosphate-dependent aminotransferase</fullName>
    </submittedName>
</protein>
<comment type="caution">
    <text evidence="9">The sequence shown here is derived from an EMBL/GenBank/DDBJ whole genome shotgun (WGS) entry which is preliminary data.</text>
</comment>
<organism evidence="9 10">
    <name type="scientific">Ahrensia kielensis</name>
    <dbReference type="NCBI Taxonomy" id="76980"/>
    <lineage>
        <taxon>Bacteria</taxon>
        <taxon>Pseudomonadati</taxon>
        <taxon>Pseudomonadota</taxon>
        <taxon>Alphaproteobacteria</taxon>
        <taxon>Hyphomicrobiales</taxon>
        <taxon>Ahrensiaceae</taxon>
        <taxon>Ahrensia</taxon>
    </lineage>
</organism>
<evidence type="ECO:0000256" key="3">
    <source>
        <dbReference type="ARBA" id="ARBA00022576"/>
    </source>
</evidence>
<dbReference type="PANTHER" id="PTHR43643:SF3">
    <property type="entry name" value="HISTIDINOL-PHOSPHATE AMINOTRANSFERASE"/>
    <property type="match status" value="1"/>
</dbReference>
<dbReference type="InterPro" id="IPR004839">
    <property type="entry name" value="Aminotransferase_I/II_large"/>
</dbReference>
<dbReference type="InterPro" id="IPR015422">
    <property type="entry name" value="PyrdxlP-dep_Trfase_small"/>
</dbReference>
<evidence type="ECO:0000256" key="1">
    <source>
        <dbReference type="ARBA" id="ARBA00001933"/>
    </source>
</evidence>
<dbReference type="InterPro" id="IPR001917">
    <property type="entry name" value="Aminotrans_II_pyridoxalP_BS"/>
</dbReference>
<feature type="domain" description="Aminotransferase class I/classII large" evidence="8">
    <location>
        <begin position="35"/>
        <end position="357"/>
    </location>
</feature>
<proteinExistence type="inferred from homology"/>
<dbReference type="EMBL" id="JBBMQO010000006">
    <property type="protein sequence ID" value="MEM5502403.1"/>
    <property type="molecule type" value="Genomic_DNA"/>
</dbReference>
<name>A0ABU9T8E8_9HYPH</name>
<dbReference type="SUPFAM" id="SSF53383">
    <property type="entry name" value="PLP-dependent transferases"/>
    <property type="match status" value="1"/>
</dbReference>
<comment type="pathway">
    <text evidence="6">Amino-acid biosynthesis.</text>
</comment>
<accession>A0ABU9T8E8</accession>